<dbReference type="RefSeq" id="WP_152007958.1">
    <property type="nucleotide sequence ID" value="NZ_CP159480.1"/>
</dbReference>
<feature type="transmembrane region" description="Helical" evidence="6">
    <location>
        <begin position="234"/>
        <end position="256"/>
    </location>
</feature>
<accession>A0ABT1CMR4</accession>
<evidence type="ECO:0000256" key="1">
    <source>
        <dbReference type="ARBA" id="ARBA00004651"/>
    </source>
</evidence>
<proteinExistence type="predicted"/>
<feature type="transmembrane region" description="Helical" evidence="6">
    <location>
        <begin position="316"/>
        <end position="335"/>
    </location>
</feature>
<evidence type="ECO:0000313" key="7">
    <source>
        <dbReference type="EMBL" id="MCO6407398.1"/>
    </source>
</evidence>
<feature type="transmembrane region" description="Helical" evidence="6">
    <location>
        <begin position="102"/>
        <end position="122"/>
    </location>
</feature>
<comment type="subcellular location">
    <subcellularLocation>
        <location evidence="1">Cell membrane</location>
        <topology evidence="1">Multi-pass membrane protein</topology>
    </subcellularLocation>
</comment>
<dbReference type="EMBL" id="JAAAML010000001">
    <property type="protein sequence ID" value="MCO6407398.1"/>
    <property type="molecule type" value="Genomic_DNA"/>
</dbReference>
<reference evidence="7 8" key="1">
    <citation type="submission" date="2020-01" db="EMBL/GenBank/DDBJ databases">
        <title>Genomes of bacteria type strains.</title>
        <authorList>
            <person name="Chen J."/>
            <person name="Zhu S."/>
            <person name="Yang J."/>
        </authorList>
    </citation>
    <scope>NUCLEOTIDE SEQUENCE [LARGE SCALE GENOMIC DNA]</scope>
    <source>
        <strain evidence="7 8">DSM 16655</strain>
    </source>
</reference>
<keyword evidence="8" id="KW-1185">Reference proteome</keyword>
<dbReference type="InterPro" id="IPR043428">
    <property type="entry name" value="LivM-like"/>
</dbReference>
<keyword evidence="4 6" id="KW-1133">Transmembrane helix</keyword>
<sequence length="359" mass="38848">MLYRESGQYKTSYISDQSIFPIREDRIGIAIIGVIAIVIPFVASDFFLNAIMTPFLILALAAIGLNILTGYAGQLSLGTGAFMGVGAYSCYKLTTIFPDVNIIILVLLSGLFSAGIGVIFGLPSLRIKGLYLAVTTLAAQFFLEWCFIRIPWLYNYNSSGAIEVPERRGFGDIILTGPAAGAMTQYFVVLGIVVVVTLAVKNIVRGRIGRQWMMIRDMDIAAELMGVRPLTAKLSAFAVSSYLCGVAGAMFIFFYLGAAEPSAFSITLSFQILFMVILGGLGSLVGSYFGAAFIWGLPIVLRAVLPAMGIDIGAETVFHIATMVVGALIIFFLIVEPHGLARLWSLGKEKLRVWPFPYG</sequence>
<protein>
    <submittedName>
        <fullName evidence="7">Branched-chain amino acid ABC transporter permease</fullName>
    </submittedName>
</protein>
<dbReference type="PANTHER" id="PTHR30482">
    <property type="entry name" value="HIGH-AFFINITY BRANCHED-CHAIN AMINO ACID TRANSPORT SYSTEM PERMEASE"/>
    <property type="match status" value="1"/>
</dbReference>
<evidence type="ECO:0000313" key="8">
    <source>
        <dbReference type="Proteomes" id="UP001320715"/>
    </source>
</evidence>
<comment type="caution">
    <text evidence="7">The sequence shown here is derived from an EMBL/GenBank/DDBJ whole genome shotgun (WGS) entry which is preliminary data.</text>
</comment>
<organism evidence="7 8">
    <name type="scientific">Hoeflea alexandrii</name>
    <dbReference type="NCBI Taxonomy" id="288436"/>
    <lineage>
        <taxon>Bacteria</taxon>
        <taxon>Pseudomonadati</taxon>
        <taxon>Pseudomonadota</taxon>
        <taxon>Alphaproteobacteria</taxon>
        <taxon>Hyphomicrobiales</taxon>
        <taxon>Rhizobiaceae</taxon>
        <taxon>Hoeflea</taxon>
    </lineage>
</organism>
<keyword evidence="5 6" id="KW-0472">Membrane</keyword>
<feature type="transmembrane region" description="Helical" evidence="6">
    <location>
        <begin position="129"/>
        <end position="150"/>
    </location>
</feature>
<evidence type="ECO:0000256" key="3">
    <source>
        <dbReference type="ARBA" id="ARBA00022692"/>
    </source>
</evidence>
<feature type="transmembrane region" description="Helical" evidence="6">
    <location>
        <begin position="55"/>
        <end position="73"/>
    </location>
</feature>
<dbReference type="CDD" id="cd06581">
    <property type="entry name" value="TM_PBP1_LivM_like"/>
    <property type="match status" value="1"/>
</dbReference>
<dbReference type="InterPro" id="IPR001851">
    <property type="entry name" value="ABC_transp_permease"/>
</dbReference>
<feature type="transmembrane region" description="Helical" evidence="6">
    <location>
        <begin position="186"/>
        <end position="204"/>
    </location>
</feature>
<name>A0ABT1CMR4_9HYPH</name>
<keyword evidence="2" id="KW-1003">Cell membrane</keyword>
<gene>
    <name evidence="7" type="ORF">GTW23_04365</name>
</gene>
<dbReference type="PANTHER" id="PTHR30482:SF5">
    <property type="entry name" value="ABC TRANSPORTER PERMEASE PROTEIN"/>
    <property type="match status" value="1"/>
</dbReference>
<dbReference type="Proteomes" id="UP001320715">
    <property type="component" value="Unassembled WGS sequence"/>
</dbReference>
<evidence type="ECO:0000256" key="6">
    <source>
        <dbReference type="SAM" id="Phobius"/>
    </source>
</evidence>
<evidence type="ECO:0000256" key="2">
    <source>
        <dbReference type="ARBA" id="ARBA00022475"/>
    </source>
</evidence>
<keyword evidence="3 6" id="KW-0812">Transmembrane</keyword>
<feature type="transmembrane region" description="Helical" evidence="6">
    <location>
        <begin position="27"/>
        <end position="48"/>
    </location>
</feature>
<evidence type="ECO:0000256" key="5">
    <source>
        <dbReference type="ARBA" id="ARBA00023136"/>
    </source>
</evidence>
<evidence type="ECO:0000256" key="4">
    <source>
        <dbReference type="ARBA" id="ARBA00022989"/>
    </source>
</evidence>
<dbReference type="Pfam" id="PF02653">
    <property type="entry name" value="BPD_transp_2"/>
    <property type="match status" value="1"/>
</dbReference>